<sequence>MEVKSEGKRYFKMQYPDESRPIVSIRGRSRPVTVLSESALVVLTKGVSKSRMGAMVSGVITYPNGNQDEVHGYIIFIKGKSIIVKLLKNIPIARINEQQRWVLQHYPNFDMRMK</sequence>
<dbReference type="Proteomes" id="UP000235406">
    <property type="component" value="Unassembled WGS sequence"/>
</dbReference>
<dbReference type="RefSeq" id="WP_102433679.1">
    <property type="nucleotide sequence ID" value="NZ_CAWNVI010000002.1"/>
</dbReference>
<dbReference type="OrthoDB" id="9867512at2"/>
<gene>
    <name evidence="1" type="ORF">BCT49_00200</name>
</gene>
<evidence type="ECO:0000313" key="1">
    <source>
        <dbReference type="EMBL" id="PMM78464.1"/>
    </source>
</evidence>
<proteinExistence type="predicted"/>
<comment type="caution">
    <text evidence="1">The sequence shown here is derived from an EMBL/GenBank/DDBJ whole genome shotgun (WGS) entry which is preliminary data.</text>
</comment>
<protein>
    <recommendedName>
        <fullName evidence="3">PilZ domain-containing protein</fullName>
    </recommendedName>
</protein>
<dbReference type="EMBL" id="MCZK01000002">
    <property type="protein sequence ID" value="PMM78464.1"/>
    <property type="molecule type" value="Genomic_DNA"/>
</dbReference>
<dbReference type="AlphaFoldDB" id="A0A2N7KP23"/>
<organism evidence="1 2">
    <name type="scientific">Vibrio lentus</name>
    <dbReference type="NCBI Taxonomy" id="136468"/>
    <lineage>
        <taxon>Bacteria</taxon>
        <taxon>Pseudomonadati</taxon>
        <taxon>Pseudomonadota</taxon>
        <taxon>Gammaproteobacteria</taxon>
        <taxon>Vibrionales</taxon>
        <taxon>Vibrionaceae</taxon>
        <taxon>Vibrio</taxon>
    </lineage>
</organism>
<reference evidence="2" key="1">
    <citation type="submission" date="2016-07" db="EMBL/GenBank/DDBJ databases">
        <title>Nontailed viruses are major unrecognized killers of bacteria in the ocean.</title>
        <authorList>
            <person name="Kauffman K."/>
            <person name="Hussain F."/>
            <person name="Yang J."/>
            <person name="Arevalo P."/>
            <person name="Brown J."/>
            <person name="Cutler M."/>
            <person name="Kelly L."/>
            <person name="Polz M.F."/>
        </authorList>
    </citation>
    <scope>NUCLEOTIDE SEQUENCE [LARGE SCALE GENOMIC DNA]</scope>
    <source>
        <strain evidence="2">10N.261.46.F8</strain>
    </source>
</reference>
<evidence type="ECO:0000313" key="2">
    <source>
        <dbReference type="Proteomes" id="UP000235406"/>
    </source>
</evidence>
<accession>A0A2N7KP23</accession>
<name>A0A2N7KP23_9VIBR</name>
<evidence type="ECO:0008006" key="3">
    <source>
        <dbReference type="Google" id="ProtNLM"/>
    </source>
</evidence>